<dbReference type="SUPFAM" id="SSF57850">
    <property type="entry name" value="RING/U-box"/>
    <property type="match status" value="1"/>
</dbReference>
<feature type="compositionally biased region" description="Basic and acidic residues" evidence="5">
    <location>
        <begin position="272"/>
        <end position="281"/>
    </location>
</feature>
<dbReference type="Pfam" id="PF14599">
    <property type="entry name" value="zinc_ribbon_6"/>
    <property type="match status" value="1"/>
</dbReference>
<dbReference type="InterPro" id="IPR013083">
    <property type="entry name" value="Znf_RING/FYVE/PHD"/>
</dbReference>
<dbReference type="PANTHER" id="PTHR21319:SF53">
    <property type="entry name" value="RING FINGER AND CHY ZINC FINGER DOMAIN-CONTAINING PROTEIN 1"/>
    <property type="match status" value="1"/>
</dbReference>
<feature type="domain" description="CTCHY-type" evidence="8">
    <location>
        <begin position="84"/>
        <end position="146"/>
    </location>
</feature>
<dbReference type="SUPFAM" id="SSF161219">
    <property type="entry name" value="CHY zinc finger-like"/>
    <property type="match status" value="1"/>
</dbReference>
<dbReference type="InterPro" id="IPR039512">
    <property type="entry name" value="RCHY1_zinc-ribbon"/>
</dbReference>
<keyword evidence="10" id="KW-1185">Reference proteome</keyword>
<sequence length="281" mass="31388">MAGVRSVNSVTAQTDVLQQLGCEHYRRKARLVAPCCGRLFWCRLCHDAAEVHTVNRFEVSEIQCGACDLRQGVSGACERCGVQFGEYFCSICRLYDKSRDQYHCEECGLCRVGPREKTFHCAQCGSCYPLSERQSHQCRPAAALDDCTVCLDDLHSSRAAVHVNTCGHSLHETCRQQMLQHGLFSCPLCNVSMLEMQPVWKELDKAVQQTTMPSQYRHLLVSVLCRDCQATSVAPFHVVGLKCAQCGSYNTARSGGPMYRRGNDGELLPATDETRHDEQVI</sequence>
<dbReference type="InterPro" id="IPR037274">
    <property type="entry name" value="Znf_CHY_sf"/>
</dbReference>
<feature type="domain" description="CHY-type" evidence="7">
    <location>
        <begin position="15"/>
        <end position="82"/>
    </location>
</feature>
<dbReference type="GO" id="GO:0005634">
    <property type="term" value="C:nucleus"/>
    <property type="evidence" value="ECO:0007669"/>
    <property type="project" value="TreeGrafter"/>
</dbReference>
<feature type="domain" description="RING-type" evidence="6">
    <location>
        <begin position="147"/>
        <end position="190"/>
    </location>
</feature>
<keyword evidence="2 4" id="KW-0863">Zinc-finger</keyword>
<comment type="caution">
    <text evidence="9">The sequence shown here is derived from an EMBL/GenBank/DDBJ whole genome shotgun (WGS) entry which is preliminary data.</text>
</comment>
<organism evidence="9 10">
    <name type="scientific">Amphibalanus amphitrite</name>
    <name type="common">Striped barnacle</name>
    <name type="synonym">Balanus amphitrite</name>
    <dbReference type="NCBI Taxonomy" id="1232801"/>
    <lineage>
        <taxon>Eukaryota</taxon>
        <taxon>Metazoa</taxon>
        <taxon>Ecdysozoa</taxon>
        <taxon>Arthropoda</taxon>
        <taxon>Crustacea</taxon>
        <taxon>Multicrustacea</taxon>
        <taxon>Cirripedia</taxon>
        <taxon>Thoracica</taxon>
        <taxon>Thoracicalcarea</taxon>
        <taxon>Balanomorpha</taxon>
        <taxon>Balanoidea</taxon>
        <taxon>Balanidae</taxon>
        <taxon>Amphibalaninae</taxon>
        <taxon>Amphibalanus</taxon>
    </lineage>
</organism>
<feature type="region of interest" description="Disordered" evidence="5">
    <location>
        <begin position="257"/>
        <end position="281"/>
    </location>
</feature>
<dbReference type="SMART" id="SM00184">
    <property type="entry name" value="RING"/>
    <property type="match status" value="1"/>
</dbReference>
<evidence type="ECO:0000256" key="3">
    <source>
        <dbReference type="ARBA" id="ARBA00022833"/>
    </source>
</evidence>
<keyword evidence="1" id="KW-0479">Metal-binding</keyword>
<dbReference type="InterPro" id="IPR008913">
    <property type="entry name" value="Znf_CHY"/>
</dbReference>
<accession>A0A6A4WGK3</accession>
<protein>
    <submittedName>
        <fullName evidence="9">RING finger and CHY zinc finger domain-containing protein 1</fullName>
    </submittedName>
</protein>
<evidence type="ECO:0000259" key="6">
    <source>
        <dbReference type="PROSITE" id="PS50089"/>
    </source>
</evidence>
<dbReference type="Pfam" id="PF13639">
    <property type="entry name" value="zf-RING_2"/>
    <property type="match status" value="1"/>
</dbReference>
<dbReference type="PANTHER" id="PTHR21319">
    <property type="entry name" value="RING FINGER AND CHY ZINC FINGER DOMAIN-CONTAINING PROTEIN 1"/>
    <property type="match status" value="1"/>
</dbReference>
<name>A0A6A4WGK3_AMPAM</name>
<evidence type="ECO:0000259" key="7">
    <source>
        <dbReference type="PROSITE" id="PS51266"/>
    </source>
</evidence>
<evidence type="ECO:0000313" key="10">
    <source>
        <dbReference type="Proteomes" id="UP000440578"/>
    </source>
</evidence>
<dbReference type="PROSITE" id="PS50089">
    <property type="entry name" value="ZF_RING_2"/>
    <property type="match status" value="1"/>
</dbReference>
<dbReference type="Pfam" id="PF05495">
    <property type="entry name" value="zf-CHY"/>
    <property type="match status" value="1"/>
</dbReference>
<proteinExistence type="predicted"/>
<keyword evidence="3" id="KW-0862">Zinc</keyword>
<dbReference type="GO" id="GO:0006511">
    <property type="term" value="P:ubiquitin-dependent protein catabolic process"/>
    <property type="evidence" value="ECO:0007669"/>
    <property type="project" value="TreeGrafter"/>
</dbReference>
<evidence type="ECO:0000313" key="9">
    <source>
        <dbReference type="EMBL" id="KAF0304369.1"/>
    </source>
</evidence>
<dbReference type="SUPFAM" id="SSF161245">
    <property type="entry name" value="Zinc hairpin stack"/>
    <property type="match status" value="1"/>
</dbReference>
<gene>
    <name evidence="9" type="primary">Rchy1_3</name>
    <name evidence="9" type="ORF">FJT64_023793</name>
</gene>
<dbReference type="EMBL" id="VIIS01000851">
    <property type="protein sequence ID" value="KAF0304369.1"/>
    <property type="molecule type" value="Genomic_DNA"/>
</dbReference>
<dbReference type="GO" id="GO:0016567">
    <property type="term" value="P:protein ubiquitination"/>
    <property type="evidence" value="ECO:0007669"/>
    <property type="project" value="TreeGrafter"/>
</dbReference>
<dbReference type="Proteomes" id="UP000440578">
    <property type="component" value="Unassembled WGS sequence"/>
</dbReference>
<evidence type="ECO:0000256" key="1">
    <source>
        <dbReference type="ARBA" id="ARBA00022723"/>
    </source>
</evidence>
<evidence type="ECO:0000256" key="5">
    <source>
        <dbReference type="SAM" id="MobiDB-lite"/>
    </source>
</evidence>
<dbReference type="PROSITE" id="PS51270">
    <property type="entry name" value="ZF_CTCHY"/>
    <property type="match status" value="1"/>
</dbReference>
<evidence type="ECO:0000256" key="2">
    <source>
        <dbReference type="ARBA" id="ARBA00022771"/>
    </source>
</evidence>
<dbReference type="AlphaFoldDB" id="A0A6A4WGK3"/>
<dbReference type="InterPro" id="IPR037275">
    <property type="entry name" value="Znf_CTCHY_sf"/>
</dbReference>
<dbReference type="InterPro" id="IPR001841">
    <property type="entry name" value="Znf_RING"/>
</dbReference>
<dbReference type="Gene3D" id="2.20.28.10">
    <property type="match status" value="1"/>
</dbReference>
<evidence type="ECO:0000256" key="4">
    <source>
        <dbReference type="PROSITE-ProRule" id="PRU00601"/>
    </source>
</evidence>
<dbReference type="InterPro" id="IPR017921">
    <property type="entry name" value="Znf_CTCHY"/>
</dbReference>
<dbReference type="OrthoDB" id="411372at2759"/>
<reference evidence="9 10" key="1">
    <citation type="submission" date="2019-07" db="EMBL/GenBank/DDBJ databases">
        <title>Draft genome assembly of a fouling barnacle, Amphibalanus amphitrite (Darwin, 1854): The first reference genome for Thecostraca.</title>
        <authorList>
            <person name="Kim W."/>
        </authorList>
    </citation>
    <scope>NUCLEOTIDE SEQUENCE [LARGE SCALE GENOMIC DNA]</scope>
    <source>
        <strain evidence="9">SNU_AA5</strain>
        <tissue evidence="9">Soma without cirri and trophi</tissue>
    </source>
</reference>
<dbReference type="PROSITE" id="PS51266">
    <property type="entry name" value="ZF_CHY"/>
    <property type="match status" value="1"/>
</dbReference>
<evidence type="ECO:0000259" key="8">
    <source>
        <dbReference type="PROSITE" id="PS51270"/>
    </source>
</evidence>
<dbReference type="GO" id="GO:0061630">
    <property type="term" value="F:ubiquitin protein ligase activity"/>
    <property type="evidence" value="ECO:0007669"/>
    <property type="project" value="TreeGrafter"/>
</dbReference>
<dbReference type="Gene3D" id="3.30.40.10">
    <property type="entry name" value="Zinc/RING finger domain, C3HC4 (zinc finger)"/>
    <property type="match status" value="1"/>
</dbReference>
<dbReference type="GO" id="GO:0008270">
    <property type="term" value="F:zinc ion binding"/>
    <property type="evidence" value="ECO:0007669"/>
    <property type="project" value="UniProtKB-KW"/>
</dbReference>